<dbReference type="Proteomes" id="UP000722485">
    <property type="component" value="Unassembled WGS sequence"/>
</dbReference>
<feature type="domain" description="NB-ARC" evidence="2">
    <location>
        <begin position="311"/>
        <end position="466"/>
    </location>
</feature>
<dbReference type="Gene3D" id="3.40.50.300">
    <property type="entry name" value="P-loop containing nucleotide triphosphate hydrolases"/>
    <property type="match status" value="1"/>
</dbReference>
<dbReference type="PROSITE" id="PS00675">
    <property type="entry name" value="SIGMA54_INTERACT_1"/>
    <property type="match status" value="1"/>
</dbReference>
<evidence type="ECO:0000256" key="1">
    <source>
        <dbReference type="SAM" id="MobiDB-lite"/>
    </source>
</evidence>
<feature type="compositionally biased region" description="Low complexity" evidence="1">
    <location>
        <begin position="16"/>
        <end position="29"/>
    </location>
</feature>
<dbReference type="EMBL" id="JAANBB010000478">
    <property type="protein sequence ID" value="KAF7541977.1"/>
    <property type="molecule type" value="Genomic_DNA"/>
</dbReference>
<dbReference type="GO" id="GO:0043531">
    <property type="term" value="F:ADP binding"/>
    <property type="evidence" value="ECO:0007669"/>
    <property type="project" value="InterPro"/>
</dbReference>
<reference evidence="3" key="1">
    <citation type="submission" date="2020-03" db="EMBL/GenBank/DDBJ databases">
        <title>Draft Genome Sequence of Cylindrodendrum hubeiense.</title>
        <authorList>
            <person name="Buettner E."/>
            <person name="Kellner H."/>
        </authorList>
    </citation>
    <scope>NUCLEOTIDE SEQUENCE</scope>
    <source>
        <strain evidence="3">IHI 201604</strain>
    </source>
</reference>
<feature type="region of interest" description="Disordered" evidence="1">
    <location>
        <begin position="1"/>
        <end position="51"/>
    </location>
</feature>
<dbReference type="InterPro" id="IPR011990">
    <property type="entry name" value="TPR-like_helical_dom_sf"/>
</dbReference>
<dbReference type="Gene3D" id="1.25.40.10">
    <property type="entry name" value="Tetratricopeptide repeat domain"/>
    <property type="match status" value="1"/>
</dbReference>
<sequence>MVAVQTSTVTPESRDAPTPAKTNPAPAKTSMDTPEPKDTTLPAKTKSTDTDILIDKPMSRRQLIQKMIPKIGSSDTGLKIQHEPLEEEDIEVDIVAVHGIGVHPKKTWIHRRTEIDWLAMWFGDDAVKQSLDSVANKLLRALKDKRRIQDNAIQTMAHDNEVLRTTVHDFTRLLKTCLPSPELFCFFEQKATKVGIIVGLNEPSEFVVNESSGTLNGYESNGLELDHFHMNKFENNNDESYQCVKNEIVRMKKGSTKIMQDRTTGKSPPTPSSPRYFVPTFAAPIAKEENFAPRDGVLQTIDKMFRKRLEVVLCGDSGSGKTHVAVEYAHKYLQGNPGSKVHWVNASSVEQLHISYKGIAQVLHLSKESQRNHRVVEAVQDCLKQDSSGAWLMVLDGLEKKSNLTTTDSMNSGKSLMELMPTGLHAKVLITTRSKRLAEQIVDGNNEHIICINPIKDDDALTLLGSTRSDKARMKSAIDLAKTLQKSAGALTLAQSYLKKDEKHPTVKQYLKLIGSPSDEKSSAARAWELLHDLIRAHHPEAAELMLLISALDVQCVPDSYFSRHDAFELIPILQDYGVVEPSQDRRIFYITSLFRLLGQKWLADHGKKTQVEELALHIILRKFKEESRDALLPCALAVLKFQLTSTESKRDLATLLSRVSEYYIHLEQPHKALAHLEECLASRKKEPDLEKREALVEETKRAFENARELASRSNTKKSLAGTGKRSSRKGFEDDKQFLELEKSDAQWQNRHTVQKASDVAARRMGQSQYEGPDNSVALYQRVVDWLKGKDGVNPLDLARNEYNLALAQDAKGQYDESEKLYCSALSLLSEDMKLNKPDSTTEELFLKIFGSLAAMYCAQAQFDKAEAAFQVVLPRQLVALGQNHPETLVTRHNVALLMQERGEVDKAADELQQVLMAQHSLLGSDDPVTLRTACSVALNLRLREKYDESRKVYREVLKSQKEILGKTHTDTVRTKLMLKELVDEMELKGISRRNGVEGN</sequence>
<comment type="caution">
    <text evidence="3">The sequence shown here is derived from an EMBL/GenBank/DDBJ whole genome shotgun (WGS) entry which is preliminary data.</text>
</comment>
<evidence type="ECO:0000313" key="4">
    <source>
        <dbReference type="Proteomes" id="UP000722485"/>
    </source>
</evidence>
<proteinExistence type="predicted"/>
<evidence type="ECO:0000259" key="2">
    <source>
        <dbReference type="Pfam" id="PF00931"/>
    </source>
</evidence>
<feature type="compositionally biased region" description="Polar residues" evidence="1">
    <location>
        <begin position="1"/>
        <end position="11"/>
    </location>
</feature>
<dbReference type="AlphaFoldDB" id="A0A9P5GZG0"/>
<dbReference type="Pfam" id="PF00931">
    <property type="entry name" value="NB-ARC"/>
    <property type="match status" value="1"/>
</dbReference>
<protein>
    <recommendedName>
        <fullName evidence="2">NB-ARC domain-containing protein</fullName>
    </recommendedName>
</protein>
<dbReference type="InterPro" id="IPR053137">
    <property type="entry name" value="NLR-like"/>
</dbReference>
<name>A0A9P5GZG0_9HYPO</name>
<gene>
    <name evidence="3" type="ORF">G7Z17_g11846</name>
</gene>
<dbReference type="InterPro" id="IPR027417">
    <property type="entry name" value="P-loop_NTPase"/>
</dbReference>
<dbReference type="Pfam" id="PF13424">
    <property type="entry name" value="TPR_12"/>
    <property type="match status" value="1"/>
</dbReference>
<evidence type="ECO:0000313" key="3">
    <source>
        <dbReference type="EMBL" id="KAF7541977.1"/>
    </source>
</evidence>
<keyword evidence="4" id="KW-1185">Reference proteome</keyword>
<dbReference type="SUPFAM" id="SSF52540">
    <property type="entry name" value="P-loop containing nucleoside triphosphate hydrolases"/>
    <property type="match status" value="1"/>
</dbReference>
<accession>A0A9P5GZG0</accession>
<dbReference type="SUPFAM" id="SSF48452">
    <property type="entry name" value="TPR-like"/>
    <property type="match status" value="1"/>
</dbReference>
<feature type="region of interest" description="Disordered" evidence="1">
    <location>
        <begin position="707"/>
        <end position="731"/>
    </location>
</feature>
<dbReference type="InterPro" id="IPR025662">
    <property type="entry name" value="Sigma_54_int_dom_ATP-bd_1"/>
</dbReference>
<dbReference type="InterPro" id="IPR002182">
    <property type="entry name" value="NB-ARC"/>
</dbReference>
<organism evidence="3 4">
    <name type="scientific">Cylindrodendrum hubeiense</name>
    <dbReference type="NCBI Taxonomy" id="595255"/>
    <lineage>
        <taxon>Eukaryota</taxon>
        <taxon>Fungi</taxon>
        <taxon>Dikarya</taxon>
        <taxon>Ascomycota</taxon>
        <taxon>Pezizomycotina</taxon>
        <taxon>Sordariomycetes</taxon>
        <taxon>Hypocreomycetidae</taxon>
        <taxon>Hypocreales</taxon>
        <taxon>Nectriaceae</taxon>
        <taxon>Cylindrodendrum</taxon>
    </lineage>
</organism>
<dbReference type="PANTHER" id="PTHR46082">
    <property type="entry name" value="ATP/GTP-BINDING PROTEIN-RELATED"/>
    <property type="match status" value="1"/>
</dbReference>
<dbReference type="PANTHER" id="PTHR46082:SF6">
    <property type="entry name" value="AAA+ ATPASE DOMAIN-CONTAINING PROTEIN-RELATED"/>
    <property type="match status" value="1"/>
</dbReference>
<dbReference type="Pfam" id="PF13374">
    <property type="entry name" value="TPR_10"/>
    <property type="match status" value="1"/>
</dbReference>
<dbReference type="OrthoDB" id="5086500at2759"/>